<proteinExistence type="predicted"/>
<dbReference type="AlphaFoldDB" id="A0A117S1Y7"/>
<sequence length="416" mass="44069">MPVEHDEDRFEGRLSHALRQAGSDFDTDQGALVAAGRARGRRLWLRRRAAVMGGAAGVAVVGVGGALLVPWGGTPAPSPSSVASKPSPTPTPSEPTPISDAALIRTLEVLLPEGEFSGRQGRGVSDKSGPYAQVVFDDGEGPAAVSIAMGRVEPGSDQARQVVECPDKVYTPHDSCETSRLADGSVLKLFKGYEYPDRRVDTKLWTSDLVTPKGQHIHVSEWNSAAEKDQPISRPRPPLSSAQLTELVSADVWRRVVDAIPEDPKKPSAEPVPDRDPEPVGGSVPATLTTLLPKGLNVVGKGGEGEFGYLVVDDGKGQTLVQVNVQSGMGDVEKQLFGEDSETLPDGTKVTTRQGPGEKGGQGVVMWTADTLRTDGTRVVISAFNTGSQNAAATRETPALTIAQLRDIALDPKWLI</sequence>
<dbReference type="Proteomes" id="UP000053260">
    <property type="component" value="Unassembled WGS sequence"/>
</dbReference>
<keyword evidence="4" id="KW-1185">Reference proteome</keyword>
<comment type="caution">
    <text evidence="3">The sequence shown here is derived from an EMBL/GenBank/DDBJ whole genome shotgun (WGS) entry which is preliminary data.</text>
</comment>
<accession>A0A117S1Y7</accession>
<evidence type="ECO:0000256" key="1">
    <source>
        <dbReference type="SAM" id="MobiDB-lite"/>
    </source>
</evidence>
<keyword evidence="2" id="KW-1133">Transmembrane helix</keyword>
<evidence type="ECO:0008006" key="5">
    <source>
        <dbReference type="Google" id="ProtNLM"/>
    </source>
</evidence>
<dbReference type="EMBL" id="LMXB01000021">
    <property type="protein sequence ID" value="KUO21891.1"/>
    <property type="molecule type" value="Genomic_DNA"/>
</dbReference>
<name>A0A117S1Y7_9ACTN</name>
<gene>
    <name evidence="3" type="ORF">AQJ91_07095</name>
</gene>
<feature type="region of interest" description="Disordered" evidence="1">
    <location>
        <begin position="340"/>
        <end position="362"/>
    </location>
</feature>
<keyword evidence="2" id="KW-0812">Transmembrane</keyword>
<evidence type="ECO:0000313" key="3">
    <source>
        <dbReference type="EMBL" id="KUO21891.1"/>
    </source>
</evidence>
<feature type="transmembrane region" description="Helical" evidence="2">
    <location>
        <begin position="49"/>
        <end position="71"/>
    </location>
</feature>
<feature type="region of interest" description="Disordered" evidence="1">
    <location>
        <begin position="75"/>
        <end position="96"/>
    </location>
</feature>
<keyword evidence="2" id="KW-0472">Membrane</keyword>
<dbReference type="RefSeq" id="WP_067017541.1">
    <property type="nucleotide sequence ID" value="NZ_KQ949077.1"/>
</dbReference>
<feature type="compositionally biased region" description="Basic and acidic residues" evidence="1">
    <location>
        <begin position="261"/>
        <end position="278"/>
    </location>
</feature>
<reference evidence="3 4" key="1">
    <citation type="submission" date="2015-10" db="EMBL/GenBank/DDBJ databases">
        <title>Draft genome sequence of Streptomyces sp. RV15, isolated from a marine sponge.</title>
        <authorList>
            <person name="Ruckert C."/>
            <person name="Abdelmohsen U.R."/>
            <person name="Winkler A."/>
            <person name="Hentschel U."/>
            <person name="Kalinowski J."/>
            <person name="Kampfer P."/>
            <person name="Glaeser S."/>
        </authorList>
    </citation>
    <scope>NUCLEOTIDE SEQUENCE [LARGE SCALE GENOMIC DNA]</scope>
    <source>
        <strain evidence="3 4">RV15</strain>
    </source>
</reference>
<dbReference type="OrthoDB" id="3686068at2"/>
<dbReference type="STRING" id="909626.AQJ91_07095"/>
<feature type="region of interest" description="Disordered" evidence="1">
    <location>
        <begin position="261"/>
        <end position="286"/>
    </location>
</feature>
<evidence type="ECO:0000256" key="2">
    <source>
        <dbReference type="SAM" id="Phobius"/>
    </source>
</evidence>
<organism evidence="3 4">
    <name type="scientific">Streptomyces dysideae</name>
    <dbReference type="NCBI Taxonomy" id="909626"/>
    <lineage>
        <taxon>Bacteria</taxon>
        <taxon>Bacillati</taxon>
        <taxon>Actinomycetota</taxon>
        <taxon>Actinomycetes</taxon>
        <taxon>Kitasatosporales</taxon>
        <taxon>Streptomycetaceae</taxon>
        <taxon>Streptomyces</taxon>
    </lineage>
</organism>
<evidence type="ECO:0000313" key="4">
    <source>
        <dbReference type="Proteomes" id="UP000053260"/>
    </source>
</evidence>
<protein>
    <recommendedName>
        <fullName evidence="5">LigA protein</fullName>
    </recommendedName>
</protein>